<dbReference type="AlphaFoldDB" id="A0A9W9ISD6"/>
<evidence type="ECO:0000256" key="7">
    <source>
        <dbReference type="ARBA" id="ARBA00022729"/>
    </source>
</evidence>
<evidence type="ECO:0000256" key="16">
    <source>
        <dbReference type="ARBA" id="ARBA00041282"/>
    </source>
</evidence>
<evidence type="ECO:0000256" key="9">
    <source>
        <dbReference type="ARBA" id="ARBA00023001"/>
    </source>
</evidence>
<dbReference type="FunFam" id="3.20.20.300:FF:000002">
    <property type="entry name" value="Probable beta-glucosidase"/>
    <property type="match status" value="1"/>
</dbReference>
<keyword evidence="6" id="KW-0964">Secreted</keyword>
<dbReference type="InterPro" id="IPR001764">
    <property type="entry name" value="Glyco_hydro_3_N"/>
</dbReference>
<dbReference type="InterPro" id="IPR002772">
    <property type="entry name" value="Glyco_hydro_3_C"/>
</dbReference>
<feature type="domain" description="Fibronectin type III-like" evidence="20">
    <location>
        <begin position="739"/>
        <end position="805"/>
    </location>
</feature>
<dbReference type="SUPFAM" id="SSF51445">
    <property type="entry name" value="(Trans)glycosidases"/>
    <property type="match status" value="1"/>
</dbReference>
<comment type="similarity">
    <text evidence="4">Belongs to the glycosyl hydrolase 3 family.</text>
</comment>
<evidence type="ECO:0000256" key="11">
    <source>
        <dbReference type="ARBA" id="ARBA00023277"/>
    </source>
</evidence>
<comment type="pathway">
    <text evidence="3">Glycan metabolism; cellulose degradation.</text>
</comment>
<keyword evidence="10" id="KW-0325">Glycoprotein</keyword>
<keyword evidence="7 19" id="KW-0732">Signal</keyword>
<dbReference type="FunFam" id="2.60.40.10:FF:000757">
    <property type="entry name" value="Beta-glucosidase G"/>
    <property type="match status" value="1"/>
</dbReference>
<keyword evidence="11" id="KW-0119">Carbohydrate metabolism</keyword>
<name>A0A9W9ISD6_9EURO</name>
<organism evidence="21 22">
    <name type="scientific">Penicillium capsulatum</name>
    <dbReference type="NCBI Taxonomy" id="69766"/>
    <lineage>
        <taxon>Eukaryota</taxon>
        <taxon>Fungi</taxon>
        <taxon>Dikarya</taxon>
        <taxon>Ascomycota</taxon>
        <taxon>Pezizomycotina</taxon>
        <taxon>Eurotiomycetes</taxon>
        <taxon>Eurotiomycetidae</taxon>
        <taxon>Eurotiales</taxon>
        <taxon>Aspergillaceae</taxon>
        <taxon>Penicillium</taxon>
    </lineage>
</organism>
<evidence type="ECO:0000256" key="10">
    <source>
        <dbReference type="ARBA" id="ARBA00023180"/>
    </source>
</evidence>
<dbReference type="Proteomes" id="UP001146351">
    <property type="component" value="Unassembled WGS sequence"/>
</dbReference>
<dbReference type="InterPro" id="IPR036881">
    <property type="entry name" value="Glyco_hydro_3_C_sf"/>
</dbReference>
<dbReference type="InterPro" id="IPR026891">
    <property type="entry name" value="Fn3-like"/>
</dbReference>
<comment type="function">
    <text evidence="14">Beta-glucosidases are one of a number of cellulolytic enzymes involved in the degradation of cellulosic biomass. Catalyzes the last step releasing glucose from the inhibitory cellobiose.</text>
</comment>
<feature type="chain" id="PRO_5040785213" description="Probable beta-glucosidase M" evidence="19">
    <location>
        <begin position="23"/>
        <end position="821"/>
    </location>
</feature>
<dbReference type="EC" id="3.2.1.21" evidence="5"/>
<dbReference type="GO" id="GO:0008422">
    <property type="term" value="F:beta-glucosidase activity"/>
    <property type="evidence" value="ECO:0007669"/>
    <property type="project" value="UniProtKB-EC"/>
</dbReference>
<evidence type="ECO:0000256" key="12">
    <source>
        <dbReference type="ARBA" id="ARBA00023295"/>
    </source>
</evidence>
<feature type="signal peptide" evidence="19">
    <location>
        <begin position="1"/>
        <end position="22"/>
    </location>
</feature>
<dbReference type="OrthoDB" id="416222at2759"/>
<dbReference type="SMART" id="SM01217">
    <property type="entry name" value="Fn3_like"/>
    <property type="match status" value="1"/>
</dbReference>
<dbReference type="InterPro" id="IPR050288">
    <property type="entry name" value="Cellulose_deg_GH3"/>
</dbReference>
<comment type="catalytic activity">
    <reaction evidence="1">
        <text>Hydrolysis of terminal, non-reducing beta-D-glucosyl residues with release of beta-D-glucose.</text>
        <dbReference type="EC" id="3.2.1.21"/>
    </reaction>
</comment>
<evidence type="ECO:0000313" key="21">
    <source>
        <dbReference type="EMBL" id="KAJ5183378.1"/>
    </source>
</evidence>
<protein>
    <recommendedName>
        <fullName evidence="15">Probable beta-glucosidase M</fullName>
        <ecNumber evidence="5">3.2.1.21</ecNumber>
    </recommendedName>
    <alternativeName>
        <fullName evidence="16">Beta-D-glucoside glucohydrolase M</fullName>
    </alternativeName>
    <alternativeName>
        <fullName evidence="17">Cellobiase M</fullName>
    </alternativeName>
    <alternativeName>
        <fullName evidence="18">Gentiobiase M</fullName>
    </alternativeName>
</protein>
<dbReference type="EMBL" id="JAPQKO010000001">
    <property type="protein sequence ID" value="KAJ5183378.1"/>
    <property type="molecule type" value="Genomic_DNA"/>
</dbReference>
<evidence type="ECO:0000256" key="4">
    <source>
        <dbReference type="ARBA" id="ARBA00005336"/>
    </source>
</evidence>
<evidence type="ECO:0000256" key="19">
    <source>
        <dbReference type="SAM" id="SignalP"/>
    </source>
</evidence>
<evidence type="ECO:0000256" key="14">
    <source>
        <dbReference type="ARBA" id="ARBA00024983"/>
    </source>
</evidence>
<comment type="subcellular location">
    <subcellularLocation>
        <location evidence="2">Secreted</location>
    </subcellularLocation>
</comment>
<reference evidence="21" key="2">
    <citation type="journal article" date="2023" name="IMA Fungus">
        <title>Comparative genomic study of the Penicillium genus elucidates a diverse pangenome and 15 lateral gene transfer events.</title>
        <authorList>
            <person name="Petersen C."/>
            <person name="Sorensen T."/>
            <person name="Nielsen M.R."/>
            <person name="Sondergaard T.E."/>
            <person name="Sorensen J.L."/>
            <person name="Fitzpatrick D.A."/>
            <person name="Frisvad J.C."/>
            <person name="Nielsen K.L."/>
        </authorList>
    </citation>
    <scope>NUCLEOTIDE SEQUENCE</scope>
    <source>
        <strain evidence="21">IBT 21917</strain>
    </source>
</reference>
<keyword evidence="9" id="KW-0136">Cellulose degradation</keyword>
<keyword evidence="22" id="KW-1185">Reference proteome</keyword>
<evidence type="ECO:0000256" key="17">
    <source>
        <dbReference type="ARBA" id="ARBA00041589"/>
    </source>
</evidence>
<dbReference type="Pfam" id="PF01915">
    <property type="entry name" value="Glyco_hydro_3_C"/>
    <property type="match status" value="1"/>
</dbReference>
<evidence type="ECO:0000256" key="6">
    <source>
        <dbReference type="ARBA" id="ARBA00022525"/>
    </source>
</evidence>
<dbReference type="PANTHER" id="PTHR42715:SF5">
    <property type="entry name" value="BETA-GLUCOSIDASE M-RELATED"/>
    <property type="match status" value="1"/>
</dbReference>
<evidence type="ECO:0000256" key="5">
    <source>
        <dbReference type="ARBA" id="ARBA00012744"/>
    </source>
</evidence>
<evidence type="ECO:0000256" key="13">
    <source>
        <dbReference type="ARBA" id="ARBA00023326"/>
    </source>
</evidence>
<dbReference type="PANTHER" id="PTHR42715">
    <property type="entry name" value="BETA-GLUCOSIDASE"/>
    <property type="match status" value="1"/>
</dbReference>
<accession>A0A9W9ISD6</accession>
<evidence type="ECO:0000259" key="20">
    <source>
        <dbReference type="SMART" id="SM01217"/>
    </source>
</evidence>
<dbReference type="GO" id="GO:0005576">
    <property type="term" value="C:extracellular region"/>
    <property type="evidence" value="ECO:0007669"/>
    <property type="project" value="UniProtKB-SubCell"/>
</dbReference>
<keyword evidence="12" id="KW-0326">Glycosidase</keyword>
<dbReference type="InterPro" id="IPR017853">
    <property type="entry name" value="GH"/>
</dbReference>
<reference evidence="21" key="1">
    <citation type="submission" date="2022-11" db="EMBL/GenBank/DDBJ databases">
        <authorList>
            <person name="Petersen C."/>
        </authorList>
    </citation>
    <scope>NUCLEOTIDE SEQUENCE</scope>
    <source>
        <strain evidence="21">IBT 21917</strain>
    </source>
</reference>
<proteinExistence type="inferred from homology"/>
<dbReference type="SUPFAM" id="SSF52279">
    <property type="entry name" value="Beta-D-glucan exohydrolase, C-terminal domain"/>
    <property type="match status" value="1"/>
</dbReference>
<gene>
    <name evidence="21" type="ORF">N7492_000994</name>
</gene>
<keyword evidence="8" id="KW-0378">Hydrolase</keyword>
<comment type="caution">
    <text evidence="21">The sequence shown here is derived from an EMBL/GenBank/DDBJ whole genome shotgun (WGS) entry which is preliminary data.</text>
</comment>
<evidence type="ECO:0000256" key="3">
    <source>
        <dbReference type="ARBA" id="ARBA00004987"/>
    </source>
</evidence>
<evidence type="ECO:0000256" key="2">
    <source>
        <dbReference type="ARBA" id="ARBA00004613"/>
    </source>
</evidence>
<dbReference type="Pfam" id="PF14310">
    <property type="entry name" value="Fn3-like"/>
    <property type="match status" value="1"/>
</dbReference>
<dbReference type="InterPro" id="IPR013783">
    <property type="entry name" value="Ig-like_fold"/>
</dbReference>
<evidence type="ECO:0000256" key="8">
    <source>
        <dbReference type="ARBA" id="ARBA00022801"/>
    </source>
</evidence>
<dbReference type="Gene3D" id="3.40.50.1700">
    <property type="entry name" value="Glycoside hydrolase family 3 C-terminal domain"/>
    <property type="match status" value="1"/>
</dbReference>
<evidence type="ECO:0000256" key="18">
    <source>
        <dbReference type="ARBA" id="ARBA00041805"/>
    </source>
</evidence>
<keyword evidence="13" id="KW-0624">Polysaccharide degradation</keyword>
<sequence>MIEMKQLSLAIAGLIFCGLGHAGSNITSETHFYGLSEPVYPSPNGTGTGDWADSYTKAAALVSQMTLEEKVSQQPVLMRSDSTKRFEQNNLTYGISTTKHGCVGVIQGIPRLGFPGMCLQDAGNGVRLTDFVNSYPSGLHVGASWNKSLAHDRGWYMGGEYRTKGVHVALGPVVGPVGRVVTGGRNWEGASVDPYLSGVIGAATVEGLQGQGVIASVKHFIANEQELYRQPTTNPDNQTIESLSSNVDDKTMHEVYLWAFADALRAGAGNIMCSYNRVNNSYGCQNSKALNGLLKTELGFQGWVVTDWNAQHAGVAAALAGLDVAMPNGRSFWGNNFTQAFTNGSVKVSRLDDMATRIIASWYKMGQDKDSFPEPGVGIPYNISLPHKFVNALNPDAKPVLFDGAVEGHVLVKNENNALPLQSPKLISVFGYDARAPGQYMPDGQEFITNPWAMGHEPAILQLADAFGRAHVNDLKVLQAALNGTLTVGGGSGANTGPYLSAPLDALQQRAYEDNTIVMWDTTNVPSSMGLMEGSDACLVFINAFATEGLDRGGTYDEYSDGLVLQVAATCANTIVVIHNAGTRLVDRFVDHPNVTAIVFAHLPGQDSGRALVSLLYGENSFSGKLPYTVAKNESDYTAYLHDEAAAPYGLFPQSNFTEGAFIDYRHFDAKNITPRYEFGFGLSYTNFSFSELDVSGVKEGIAVYPNGPIEQGGAIDLWDRVATVNVTVHNTGRRAGSEVAQLYLGIPGGPVRQLRGFEKVQIAAGSSTGVSFPLTRRDLSTWDVVAQKWALQSGSYKVYVGSSSRDLPLTKTMKVTTESS</sequence>
<evidence type="ECO:0000313" key="22">
    <source>
        <dbReference type="Proteomes" id="UP001146351"/>
    </source>
</evidence>
<evidence type="ECO:0000256" key="1">
    <source>
        <dbReference type="ARBA" id="ARBA00000448"/>
    </source>
</evidence>
<dbReference type="InterPro" id="IPR036962">
    <property type="entry name" value="Glyco_hydro_3_N_sf"/>
</dbReference>
<dbReference type="Pfam" id="PF00933">
    <property type="entry name" value="Glyco_hydro_3"/>
    <property type="match status" value="1"/>
</dbReference>
<dbReference type="GO" id="GO:0030245">
    <property type="term" value="P:cellulose catabolic process"/>
    <property type="evidence" value="ECO:0007669"/>
    <property type="project" value="UniProtKB-KW"/>
</dbReference>
<dbReference type="PRINTS" id="PR00133">
    <property type="entry name" value="GLHYDRLASE3"/>
</dbReference>
<dbReference type="Gene3D" id="3.20.20.300">
    <property type="entry name" value="Glycoside hydrolase, family 3, N-terminal domain"/>
    <property type="match status" value="1"/>
</dbReference>
<evidence type="ECO:0000256" key="15">
    <source>
        <dbReference type="ARBA" id="ARBA00039571"/>
    </source>
</evidence>
<dbReference type="Gene3D" id="2.60.40.10">
    <property type="entry name" value="Immunoglobulins"/>
    <property type="match status" value="1"/>
</dbReference>